<organism evidence="8 9">
    <name type="scientific">Sphagnum jensenii</name>
    <dbReference type="NCBI Taxonomy" id="128206"/>
    <lineage>
        <taxon>Eukaryota</taxon>
        <taxon>Viridiplantae</taxon>
        <taxon>Streptophyta</taxon>
        <taxon>Embryophyta</taxon>
        <taxon>Bryophyta</taxon>
        <taxon>Sphagnophytina</taxon>
        <taxon>Sphagnopsida</taxon>
        <taxon>Sphagnales</taxon>
        <taxon>Sphagnaceae</taxon>
        <taxon>Sphagnum</taxon>
    </lineage>
</organism>
<feature type="region of interest" description="Disordered" evidence="7">
    <location>
        <begin position="356"/>
        <end position="420"/>
    </location>
</feature>
<feature type="region of interest" description="Disordered" evidence="7">
    <location>
        <begin position="558"/>
        <end position="591"/>
    </location>
</feature>
<evidence type="ECO:0000256" key="5">
    <source>
        <dbReference type="ARBA" id="ARBA00023125"/>
    </source>
</evidence>
<keyword evidence="4" id="KW-0862">Zinc</keyword>
<evidence type="ECO:0000256" key="3">
    <source>
        <dbReference type="ARBA" id="ARBA00022723"/>
    </source>
</evidence>
<feature type="compositionally biased region" description="Acidic residues" evidence="7">
    <location>
        <begin position="356"/>
        <end position="365"/>
    </location>
</feature>
<name>A0ABP1C0A1_9BRYO</name>
<keyword evidence="5" id="KW-0238">DNA-binding</keyword>
<comment type="subcellular location">
    <subcellularLocation>
        <location evidence="1">Nucleus</location>
    </subcellularLocation>
</comment>
<dbReference type="Pfam" id="PF05142">
    <property type="entry name" value="DUF702"/>
    <property type="match status" value="1"/>
</dbReference>
<evidence type="ECO:0000256" key="6">
    <source>
        <dbReference type="ARBA" id="ARBA00023242"/>
    </source>
</evidence>
<evidence type="ECO:0000256" key="4">
    <source>
        <dbReference type="ARBA" id="ARBA00022833"/>
    </source>
</evidence>
<feature type="compositionally biased region" description="Low complexity" evidence="7">
    <location>
        <begin position="71"/>
        <end position="82"/>
    </location>
</feature>
<sequence length="732" mass="77629">MVGGRPDRAGCTRRNGNGTERGSENLEARKQVRWNRACFLRASGTASSRPRGLERDRPLRDDGRSWRRRQQPSSSPVSGSRRGAPGVCLLALVLGVLDCFCPTHTLRAWLHLLPDRGEACPFLGSAAREVDEELREECFVFGGEGGKRFYRRVGCFGFGVKGVWVVLFLEKREWGSGCTAGCFVCASPTQEEGGVLDVRERLVDEWRGIVARVVATEGGGGGGSDPRDDPTALKEGDLSLGYAYARTTLPPAALTNAIPWGRAPVYGTHHHHHHREIYHNILSSRGGGDSDGGVGDYGAAAATHGAPSPHGVRSHGSSAHVVHHVGGSLQQHGAAGYESREVLRTQDTALAAVNFDEEEEEEAEEGSSNSGSGGVGKQQGTARNNHPSSLGQQGWPLSVRQQQQHQEEEEEEGEEDVATTTTQGMNVQSLQQHNPSHGVVVAPPEPDNHLHLHGGGAGGGGAPVAGALTTGTGSSACQECGNQAKKDCSYRRCRTCCKSRGFDCTTHLKSTWVPAAKRRERQAAESAAAAAASAGLLRPKSSKRARNTLVGNVVNSLTTTSATSPHGGSDLNSAHLTSTHPSQPTSAKGGLPPEVRAQALFKCVRLMGVEDGENEFAYQATVKIGGHIFKGVLYDQGVDNGQPAAQSLGELQLGGSRGGMPSSSALIDPASLYVSGSALLGGKPSTDLTIVRNSSLNYRCNLFVVFLAQMRTEYYPDSFPFTISSVLGNIVN</sequence>
<dbReference type="InterPro" id="IPR006511">
    <property type="entry name" value="SHI_C"/>
</dbReference>
<dbReference type="PANTHER" id="PTHR31604">
    <property type="entry name" value="PROTEIN LATERAL ROOT PRIMORDIUM 1"/>
    <property type="match status" value="1"/>
</dbReference>
<evidence type="ECO:0000256" key="7">
    <source>
        <dbReference type="SAM" id="MobiDB-lite"/>
    </source>
</evidence>
<feature type="compositionally biased region" description="Basic and acidic residues" evidence="7">
    <location>
        <begin position="51"/>
        <end position="65"/>
    </location>
</feature>
<reference evidence="8" key="1">
    <citation type="submission" date="2024-03" db="EMBL/GenBank/DDBJ databases">
        <authorList>
            <consortium name="ELIXIR-Norway"/>
            <consortium name="Elixir Norway"/>
        </authorList>
    </citation>
    <scope>NUCLEOTIDE SEQUENCE</scope>
</reference>
<dbReference type="InterPro" id="IPR006510">
    <property type="entry name" value="Znf_LRP1"/>
</dbReference>
<protein>
    <submittedName>
        <fullName evidence="8">Uncharacterized protein</fullName>
    </submittedName>
</protein>
<accession>A0ABP1C0A1</accession>
<feature type="region of interest" description="Disordered" evidence="7">
    <location>
        <begin position="293"/>
        <end position="318"/>
    </location>
</feature>
<keyword evidence="3" id="KW-0479">Metal-binding</keyword>
<feature type="region of interest" description="Disordered" evidence="7">
    <location>
        <begin position="45"/>
        <end position="82"/>
    </location>
</feature>
<keyword evidence="9" id="KW-1185">Reference proteome</keyword>
<dbReference type="NCBIfam" id="TIGR01623">
    <property type="entry name" value="put_zinc_LRP1"/>
    <property type="match status" value="1"/>
</dbReference>
<comment type="similarity">
    <text evidence="2">Belongs to the SHI protein family.</text>
</comment>
<feature type="compositionally biased region" description="Polar residues" evidence="7">
    <location>
        <begin position="378"/>
        <end position="392"/>
    </location>
</feature>
<evidence type="ECO:0000256" key="1">
    <source>
        <dbReference type="ARBA" id="ARBA00004123"/>
    </source>
</evidence>
<evidence type="ECO:0000313" key="9">
    <source>
        <dbReference type="Proteomes" id="UP001497522"/>
    </source>
</evidence>
<dbReference type="InterPro" id="IPR007818">
    <property type="entry name" value="SHI"/>
</dbReference>
<evidence type="ECO:0000313" key="8">
    <source>
        <dbReference type="EMBL" id="CAK9882121.1"/>
    </source>
</evidence>
<feature type="region of interest" description="Disordered" evidence="7">
    <location>
        <begin position="1"/>
        <end position="28"/>
    </location>
</feature>
<proteinExistence type="inferred from homology"/>
<gene>
    <name evidence="8" type="ORF">CSSPJE1EN2_LOCUS23477</name>
</gene>
<keyword evidence="6" id="KW-0539">Nucleus</keyword>
<dbReference type="Proteomes" id="UP001497522">
    <property type="component" value="Chromosome 8"/>
</dbReference>
<dbReference type="NCBIfam" id="TIGR01624">
    <property type="entry name" value="LRP1_Cterm"/>
    <property type="match status" value="1"/>
</dbReference>
<dbReference type="PANTHER" id="PTHR31604:SF30">
    <property type="entry name" value="PROTEIN LATERAL ROOT PRIMORDIUM 1"/>
    <property type="match status" value="1"/>
</dbReference>
<feature type="compositionally biased region" description="Acidic residues" evidence="7">
    <location>
        <begin position="407"/>
        <end position="417"/>
    </location>
</feature>
<feature type="compositionally biased region" description="Basic and acidic residues" evidence="7">
    <location>
        <begin position="1"/>
        <end position="10"/>
    </location>
</feature>
<feature type="compositionally biased region" description="Polar residues" evidence="7">
    <location>
        <begin position="558"/>
        <end position="586"/>
    </location>
</feature>
<dbReference type="EMBL" id="OZ023709">
    <property type="protein sequence ID" value="CAK9882121.1"/>
    <property type="molecule type" value="Genomic_DNA"/>
</dbReference>
<evidence type="ECO:0000256" key="2">
    <source>
        <dbReference type="ARBA" id="ARBA00006911"/>
    </source>
</evidence>